<comment type="caution">
    <text evidence="1">The sequence shown here is derived from an EMBL/GenBank/DDBJ whole genome shotgun (WGS) entry which is preliminary data.</text>
</comment>
<proteinExistence type="predicted"/>
<name>A0A0F9GQ84_9ZZZZ</name>
<organism evidence="1">
    <name type="scientific">marine sediment metagenome</name>
    <dbReference type="NCBI Taxonomy" id="412755"/>
    <lineage>
        <taxon>unclassified sequences</taxon>
        <taxon>metagenomes</taxon>
        <taxon>ecological metagenomes</taxon>
    </lineage>
</organism>
<reference evidence="1" key="1">
    <citation type="journal article" date="2015" name="Nature">
        <title>Complex archaea that bridge the gap between prokaryotes and eukaryotes.</title>
        <authorList>
            <person name="Spang A."/>
            <person name="Saw J.H."/>
            <person name="Jorgensen S.L."/>
            <person name="Zaremba-Niedzwiedzka K."/>
            <person name="Martijn J."/>
            <person name="Lind A.E."/>
            <person name="van Eijk R."/>
            <person name="Schleper C."/>
            <person name="Guy L."/>
            <person name="Ettema T.J."/>
        </authorList>
    </citation>
    <scope>NUCLEOTIDE SEQUENCE</scope>
</reference>
<gene>
    <name evidence="1" type="ORF">LCGC14_1798630</name>
</gene>
<evidence type="ECO:0000313" key="1">
    <source>
        <dbReference type="EMBL" id="KKM01020.1"/>
    </source>
</evidence>
<accession>A0A0F9GQ84</accession>
<sequence>MVNEGTMLLELGGDPAITGTGLRVEYHGSWPPPECLEHEGQQYKRIAYSQLPANLPNIIRGAKYEAVEPVL</sequence>
<dbReference type="AlphaFoldDB" id="A0A0F9GQ84"/>
<dbReference type="EMBL" id="LAZR01017292">
    <property type="protein sequence ID" value="KKM01020.1"/>
    <property type="molecule type" value="Genomic_DNA"/>
</dbReference>
<protein>
    <submittedName>
        <fullName evidence="1">Uncharacterized protein</fullName>
    </submittedName>
</protein>